<sequence length="122" mass="12484">MVAVNVNSGKIAWRVPLGTTDSLPEGMRDTGRLSSGAPIVTATGLAFFGGTDENKMRAFDTRTGKVLWTATLPAAIYGSAITYAGKSGRQYVAAVDTGGFNGAPVSSDAVLAFALPNAGSKK</sequence>
<dbReference type="InterPro" id="IPR018391">
    <property type="entry name" value="PQQ_b-propeller_rpt"/>
</dbReference>
<dbReference type="AlphaFoldDB" id="A0A160TNX3"/>
<protein>
    <submittedName>
        <fullName evidence="2">Glucose dehydrogenase, PQQ-dependent</fullName>
        <ecNumber evidence="2">1.1.5.2</ecNumber>
    </submittedName>
</protein>
<organism evidence="2">
    <name type="scientific">hydrothermal vent metagenome</name>
    <dbReference type="NCBI Taxonomy" id="652676"/>
    <lineage>
        <taxon>unclassified sequences</taxon>
        <taxon>metagenomes</taxon>
        <taxon>ecological metagenomes</taxon>
    </lineage>
</organism>
<dbReference type="Gene3D" id="2.140.10.10">
    <property type="entry name" value="Quinoprotein alcohol dehydrogenase-like superfamily"/>
    <property type="match status" value="1"/>
</dbReference>
<dbReference type="InterPro" id="IPR011047">
    <property type="entry name" value="Quinoprotein_ADH-like_sf"/>
</dbReference>
<dbReference type="EMBL" id="CZQE01000331">
    <property type="protein sequence ID" value="CUS46047.1"/>
    <property type="molecule type" value="Genomic_DNA"/>
</dbReference>
<dbReference type="SUPFAM" id="SSF50998">
    <property type="entry name" value="Quinoprotein alcohol dehydrogenase-like"/>
    <property type="match status" value="1"/>
</dbReference>
<dbReference type="GO" id="GO:0008876">
    <property type="term" value="F:quinoprotein glucose dehydrogenase activity"/>
    <property type="evidence" value="ECO:0007669"/>
    <property type="project" value="UniProtKB-EC"/>
</dbReference>
<dbReference type="SMART" id="SM00564">
    <property type="entry name" value="PQQ"/>
    <property type="match status" value="1"/>
</dbReference>
<dbReference type="Pfam" id="PF01011">
    <property type="entry name" value="PQQ"/>
    <property type="match status" value="1"/>
</dbReference>
<name>A0A160TNX3_9ZZZZ</name>
<evidence type="ECO:0000259" key="1">
    <source>
        <dbReference type="Pfam" id="PF01011"/>
    </source>
</evidence>
<accession>A0A160TNX3</accession>
<gene>
    <name evidence="2" type="ORF">MGWOODY_Smn2502</name>
</gene>
<reference evidence="2" key="1">
    <citation type="submission" date="2015-10" db="EMBL/GenBank/DDBJ databases">
        <authorList>
            <person name="Gilbert D.G."/>
        </authorList>
    </citation>
    <scope>NUCLEOTIDE SEQUENCE</scope>
</reference>
<keyword evidence="2" id="KW-0560">Oxidoreductase</keyword>
<proteinExistence type="predicted"/>
<feature type="domain" description="Pyrrolo-quinoline quinone repeat" evidence="1">
    <location>
        <begin position="1"/>
        <end position="92"/>
    </location>
</feature>
<dbReference type="EC" id="1.1.5.2" evidence="2"/>
<dbReference type="InterPro" id="IPR002372">
    <property type="entry name" value="PQQ_rpt_dom"/>
</dbReference>
<evidence type="ECO:0000313" key="2">
    <source>
        <dbReference type="EMBL" id="CUS46047.1"/>
    </source>
</evidence>